<dbReference type="AlphaFoldDB" id="A0A5M8PBQ5"/>
<feature type="compositionally biased region" description="Low complexity" evidence="1">
    <location>
        <begin position="111"/>
        <end position="130"/>
    </location>
</feature>
<accession>A0A5M8PBQ5</accession>
<dbReference type="PANTHER" id="PTHR42085">
    <property type="entry name" value="F-BOX DOMAIN-CONTAINING PROTEIN"/>
    <property type="match status" value="1"/>
</dbReference>
<name>A0A5M8PBQ5_9LECA</name>
<dbReference type="Proteomes" id="UP000324767">
    <property type="component" value="Unassembled WGS sequence"/>
</dbReference>
<evidence type="ECO:0000313" key="3">
    <source>
        <dbReference type="Proteomes" id="UP000324767"/>
    </source>
</evidence>
<feature type="compositionally biased region" description="Polar residues" evidence="1">
    <location>
        <begin position="88"/>
        <end position="102"/>
    </location>
</feature>
<dbReference type="InterPro" id="IPR038883">
    <property type="entry name" value="AN11006-like"/>
</dbReference>
<evidence type="ECO:0000313" key="2">
    <source>
        <dbReference type="EMBL" id="KAA6406665.1"/>
    </source>
</evidence>
<feature type="region of interest" description="Disordered" evidence="1">
    <location>
        <begin position="1"/>
        <end position="44"/>
    </location>
</feature>
<comment type="caution">
    <text evidence="2">The sequence shown here is derived from an EMBL/GenBank/DDBJ whole genome shotgun (WGS) entry which is preliminary data.</text>
</comment>
<dbReference type="PANTHER" id="PTHR42085:SF1">
    <property type="entry name" value="F-BOX DOMAIN-CONTAINING PROTEIN"/>
    <property type="match status" value="1"/>
</dbReference>
<protein>
    <submittedName>
        <fullName evidence="2">Uncharacterized protein</fullName>
    </submittedName>
</protein>
<feature type="region of interest" description="Disordered" evidence="1">
    <location>
        <begin position="78"/>
        <end position="134"/>
    </location>
</feature>
<reference evidence="2 3" key="1">
    <citation type="submission" date="2019-09" db="EMBL/GenBank/DDBJ databases">
        <title>The hologenome of the rock-dwelling lichen Lasallia pustulata.</title>
        <authorList>
            <person name="Greshake Tzovaras B."/>
            <person name="Segers F."/>
            <person name="Bicker A."/>
            <person name="Dal Grande F."/>
            <person name="Otte J."/>
            <person name="Hankeln T."/>
            <person name="Schmitt I."/>
            <person name="Ebersberger I."/>
        </authorList>
    </citation>
    <scope>NUCLEOTIDE SEQUENCE [LARGE SCALE GENOMIC DNA]</scope>
    <source>
        <strain evidence="2">A1-1</strain>
    </source>
</reference>
<dbReference type="EMBL" id="VXIT01000024">
    <property type="protein sequence ID" value="KAA6406665.1"/>
    <property type="molecule type" value="Genomic_DNA"/>
</dbReference>
<sequence>MSPLNRSVRDMLDDEDLAGPASIEDLPTTLTDRNGRPVRQTRGKAILRETGFLDSSTIVVESSDSDLSSSDSDISIAEKDTLRKRSRSSSFDQESVDGSNPLSGRKRARRASSTASPALSPAVSPAVSPLQSRASTPAETTVALKAANSGCSDTILQLTFIVPQGHTGPFNVNINLAAVLGIASTKATTQVPTTPEAPIAVTEETKSNLPINPLEPKIQLPTVPDVGIGFNSLPAELRNRIYGLLFVGEPFEFRTGKNFSRSAAFLRTCKRVHEEGRTILYGENEFCLQRQHHPRGNFYDADWKEVGYKDVRRFFKMIGPVNLGLIRTVKIDFDDGSPSTSPGLNVDQRRFLNDGHLMHALKLLGKHGQLDYIKMGFYGRRYMYISDKKFLDILRAIKANKVEFGNARYQHPGRSEVSYFRMAPDWPGKMNSEIMVDLKEHMLRDPLSDRDVVNSRKWRPARILIR</sequence>
<dbReference type="OrthoDB" id="5372935at2759"/>
<evidence type="ECO:0000256" key="1">
    <source>
        <dbReference type="SAM" id="MobiDB-lite"/>
    </source>
</evidence>
<organism evidence="2 3">
    <name type="scientific">Lasallia pustulata</name>
    <dbReference type="NCBI Taxonomy" id="136370"/>
    <lineage>
        <taxon>Eukaryota</taxon>
        <taxon>Fungi</taxon>
        <taxon>Dikarya</taxon>
        <taxon>Ascomycota</taxon>
        <taxon>Pezizomycotina</taxon>
        <taxon>Lecanoromycetes</taxon>
        <taxon>OSLEUM clade</taxon>
        <taxon>Umbilicariomycetidae</taxon>
        <taxon>Umbilicariales</taxon>
        <taxon>Umbilicariaceae</taxon>
        <taxon>Lasallia</taxon>
    </lineage>
</organism>
<gene>
    <name evidence="2" type="ORF">FRX48_09597</name>
</gene>
<proteinExistence type="predicted"/>